<proteinExistence type="predicted"/>
<accession>L7E3K2</accession>
<evidence type="ECO:0000313" key="1">
    <source>
        <dbReference type="EMBL" id="ELP52882.1"/>
    </source>
</evidence>
<name>L7E3K2_MICAE</name>
<organism evidence="1 2">
    <name type="scientific">Microcystis aeruginosa TAIHU98</name>
    <dbReference type="NCBI Taxonomy" id="1134457"/>
    <lineage>
        <taxon>Bacteria</taxon>
        <taxon>Bacillati</taxon>
        <taxon>Cyanobacteriota</taxon>
        <taxon>Cyanophyceae</taxon>
        <taxon>Oscillatoriophycideae</taxon>
        <taxon>Chroococcales</taxon>
        <taxon>Microcystaceae</taxon>
        <taxon>Microcystis</taxon>
    </lineage>
</organism>
<dbReference type="PATRIC" id="fig|1134457.3.peg.4243"/>
<gene>
    <name evidence="1" type="ORF">O53_4610</name>
</gene>
<protein>
    <submittedName>
        <fullName evidence="1">Uncharacterized protein</fullName>
    </submittedName>
</protein>
<comment type="caution">
    <text evidence="1">The sequence shown here is derived from an EMBL/GenBank/DDBJ whole genome shotgun (WGS) entry which is preliminary data.</text>
</comment>
<dbReference type="AlphaFoldDB" id="L7E3K2"/>
<evidence type="ECO:0000313" key="2">
    <source>
        <dbReference type="Proteomes" id="UP000010932"/>
    </source>
</evidence>
<reference evidence="1 2" key="1">
    <citation type="journal article" date="2013" name="Genome Announc.">
        <title>Whole-Genome Sequence of Microcystis aeruginosa TAIHU98, a Nontoxic Bloom-Forming Strain Isolated from Taihu Lake, China.</title>
        <authorList>
            <person name="Yang C."/>
            <person name="Zhang W."/>
            <person name="Ren M."/>
            <person name="Song L."/>
            <person name="Li T."/>
            <person name="Zhao J."/>
        </authorList>
    </citation>
    <scope>NUCLEOTIDE SEQUENCE [LARGE SCALE GENOMIC DNA]</scope>
    <source>
        <strain evidence="1 2">TAIHU98</strain>
    </source>
</reference>
<dbReference type="EMBL" id="ANKQ01000003">
    <property type="protein sequence ID" value="ELP52882.1"/>
    <property type="molecule type" value="Genomic_DNA"/>
</dbReference>
<sequence length="43" mass="5013">MITPKSLNINSFYNSNFCDQRSLLLLDWIETTKPNNNKGVLLR</sequence>
<dbReference type="Proteomes" id="UP000010932">
    <property type="component" value="Unassembled WGS sequence"/>
</dbReference>